<keyword evidence="2" id="KW-1185">Reference proteome</keyword>
<gene>
    <name evidence="1" type="ORF">TTAC_LOCUS1577</name>
</gene>
<sequence length="221" mass="23738">MVAILIPDNHAYLNLPTTVSGAAASATAQSKSRRLGHGMSSNSESTSNLLLACEEEEVEGYGCPSQDAESPSSNSSFVAFTSNAIDRRRRLRDCRHHRQPSASKIPRIPQAVPPVNTTAQTFFQAHTKLANPLRRIISGGFRQRSNSLRPQSATSSSNHHFFGDVQTQETEAADLANFRVSRKISEGVAGSGGGGVTEPDTFFLPQSSNLTFFGGGQSLLF</sequence>
<proteinExistence type="predicted"/>
<reference evidence="1 2" key="1">
    <citation type="submission" date="2018-11" db="EMBL/GenBank/DDBJ databases">
        <authorList>
            <consortium name="Pathogen Informatics"/>
        </authorList>
    </citation>
    <scope>NUCLEOTIDE SEQUENCE [LARGE SCALE GENOMIC DNA]</scope>
</reference>
<evidence type="ECO:0000313" key="2">
    <source>
        <dbReference type="Proteomes" id="UP000274429"/>
    </source>
</evidence>
<dbReference type="Proteomes" id="UP000274429">
    <property type="component" value="Unassembled WGS sequence"/>
</dbReference>
<name>A0A3P7E6H0_HYDTA</name>
<protein>
    <submittedName>
        <fullName evidence="1">Uncharacterized protein</fullName>
    </submittedName>
</protein>
<organism evidence="1 2">
    <name type="scientific">Hydatigena taeniaeformis</name>
    <name type="common">Feline tapeworm</name>
    <name type="synonym">Taenia taeniaeformis</name>
    <dbReference type="NCBI Taxonomy" id="6205"/>
    <lineage>
        <taxon>Eukaryota</taxon>
        <taxon>Metazoa</taxon>
        <taxon>Spiralia</taxon>
        <taxon>Lophotrochozoa</taxon>
        <taxon>Platyhelminthes</taxon>
        <taxon>Cestoda</taxon>
        <taxon>Eucestoda</taxon>
        <taxon>Cyclophyllidea</taxon>
        <taxon>Taeniidae</taxon>
        <taxon>Hydatigera</taxon>
    </lineage>
</organism>
<dbReference type="AlphaFoldDB" id="A0A3P7E6H0"/>
<accession>A0A3P7E6H0</accession>
<dbReference type="EMBL" id="UYWX01000385">
    <property type="protein sequence ID" value="VDM18240.1"/>
    <property type="molecule type" value="Genomic_DNA"/>
</dbReference>
<evidence type="ECO:0000313" key="1">
    <source>
        <dbReference type="EMBL" id="VDM18240.1"/>
    </source>
</evidence>